<dbReference type="PANTHER" id="PTHR31741">
    <property type="entry name" value="OS02G0726500 PROTEIN-RELATED"/>
    <property type="match status" value="1"/>
</dbReference>
<keyword evidence="10" id="KW-0119">Carbohydrate metabolism</keyword>
<evidence type="ECO:0000256" key="2">
    <source>
        <dbReference type="ARBA" id="ARBA00007737"/>
    </source>
</evidence>
<dbReference type="PANTHER" id="PTHR31741:SF4">
    <property type="entry name" value="O-FUCOSYLTRANSFERASE 28"/>
    <property type="match status" value="1"/>
</dbReference>
<evidence type="ECO:0000256" key="11">
    <source>
        <dbReference type="ARBA" id="ARBA00030350"/>
    </source>
</evidence>
<evidence type="ECO:0000256" key="5">
    <source>
        <dbReference type="ARBA" id="ARBA00022692"/>
    </source>
</evidence>
<dbReference type="CDD" id="cd11299">
    <property type="entry name" value="O-FucT_plant"/>
    <property type="match status" value="1"/>
</dbReference>
<feature type="compositionally biased region" description="Gly residues" evidence="12">
    <location>
        <begin position="14"/>
        <end position="27"/>
    </location>
</feature>
<evidence type="ECO:0000256" key="7">
    <source>
        <dbReference type="ARBA" id="ARBA00023136"/>
    </source>
</evidence>
<proteinExistence type="inferred from homology"/>
<evidence type="ECO:0000256" key="8">
    <source>
        <dbReference type="ARBA" id="ARBA00023180"/>
    </source>
</evidence>
<evidence type="ECO:0000256" key="13">
    <source>
        <dbReference type="SAM" id="Phobius"/>
    </source>
</evidence>
<dbReference type="Proteomes" id="UP001497512">
    <property type="component" value="Chromosome 8"/>
</dbReference>
<evidence type="ECO:0000256" key="3">
    <source>
        <dbReference type="ARBA" id="ARBA00022676"/>
    </source>
</evidence>
<keyword evidence="6 13" id="KW-1133">Transmembrane helix</keyword>
<feature type="compositionally biased region" description="Low complexity" evidence="12">
    <location>
        <begin position="130"/>
        <end position="139"/>
    </location>
</feature>
<evidence type="ECO:0000256" key="12">
    <source>
        <dbReference type="SAM" id="MobiDB-lite"/>
    </source>
</evidence>
<evidence type="ECO:0000256" key="9">
    <source>
        <dbReference type="ARBA" id="ARBA00023253"/>
    </source>
</evidence>
<feature type="transmembrane region" description="Helical" evidence="13">
    <location>
        <begin position="188"/>
        <end position="211"/>
    </location>
</feature>
<keyword evidence="9" id="KW-0294">Fucose metabolism</keyword>
<name>A0ABP0V1C8_9BRYO</name>
<feature type="region of interest" description="Disordered" evidence="12">
    <location>
        <begin position="120"/>
        <end position="142"/>
    </location>
</feature>
<feature type="region of interest" description="Disordered" evidence="12">
    <location>
        <begin position="1"/>
        <end position="27"/>
    </location>
</feature>
<evidence type="ECO:0000313" key="15">
    <source>
        <dbReference type="Proteomes" id="UP001497512"/>
    </source>
</evidence>
<reference evidence="14" key="1">
    <citation type="submission" date="2024-02" db="EMBL/GenBank/DDBJ databases">
        <authorList>
            <consortium name="ELIXIR-Norway"/>
            <consortium name="Elixir Norway"/>
        </authorList>
    </citation>
    <scope>NUCLEOTIDE SEQUENCE</scope>
</reference>
<gene>
    <name evidence="14" type="ORF">CSSPTR1EN2_LOCUS22584</name>
</gene>
<evidence type="ECO:0000256" key="10">
    <source>
        <dbReference type="ARBA" id="ARBA00023277"/>
    </source>
</evidence>
<accession>A0ABP0V1C8</accession>
<dbReference type="InterPro" id="IPR019378">
    <property type="entry name" value="GDP-Fuc_O-FucTrfase"/>
</dbReference>
<keyword evidence="15" id="KW-1185">Reference proteome</keyword>
<organism evidence="14 15">
    <name type="scientific">Sphagnum troendelagicum</name>
    <dbReference type="NCBI Taxonomy" id="128251"/>
    <lineage>
        <taxon>Eukaryota</taxon>
        <taxon>Viridiplantae</taxon>
        <taxon>Streptophyta</taxon>
        <taxon>Embryophyta</taxon>
        <taxon>Bryophyta</taxon>
        <taxon>Sphagnophytina</taxon>
        <taxon>Sphagnopsida</taxon>
        <taxon>Sphagnales</taxon>
        <taxon>Sphagnaceae</taxon>
        <taxon>Sphagnum</taxon>
    </lineage>
</organism>
<dbReference type="EMBL" id="OZ019900">
    <property type="protein sequence ID" value="CAK9235173.1"/>
    <property type="molecule type" value="Genomic_DNA"/>
</dbReference>
<keyword evidence="5 13" id="KW-0812">Transmembrane</keyword>
<dbReference type="InterPro" id="IPR024709">
    <property type="entry name" value="FucosylTrfase_pln"/>
</dbReference>
<keyword evidence="3" id="KW-0328">Glycosyltransferase</keyword>
<keyword evidence="7 13" id="KW-0472">Membrane</keyword>
<comment type="similarity">
    <text evidence="2">Belongs to the glycosyltransferase GT106 family.</text>
</comment>
<evidence type="ECO:0000256" key="6">
    <source>
        <dbReference type="ARBA" id="ARBA00022989"/>
    </source>
</evidence>
<evidence type="ECO:0000256" key="4">
    <source>
        <dbReference type="ARBA" id="ARBA00022679"/>
    </source>
</evidence>
<keyword evidence="4" id="KW-0808">Transferase</keyword>
<protein>
    <recommendedName>
        <fullName evidence="11">O-fucosyltransferase family protein</fullName>
    </recommendedName>
</protein>
<keyword evidence="8" id="KW-0325">Glycoprotein</keyword>
<dbReference type="Pfam" id="PF10250">
    <property type="entry name" value="O-FucT"/>
    <property type="match status" value="1"/>
</dbReference>
<sequence length="677" mass="75694">MGHWGSVANPGGPEAAGGGGAAGAASGGGAGSIMGAAGGRDITHVFHSPRSGGTMSPKNRRLSWNPKCGGGDHHHHHQQQQQQNESFKVYFASDRLEAQEALGIVESDVCLLKLSTHSNNDNNHHDHNHNNNSSSKSNKLQAHGMMVEQSAAGFVSDFVGHFWVHNSSSATRMTQIFTRKRGFRQSGFYIFALLLLTFLLVKITSGGWLSIESQNYSSTPQQLLIMVRGRIELDGDVHFVQNALFGASELWAKPLSQNLEQCVARSKDYTRPRNGTNGYLLVNANGGLNQMRTGICDMVAVARLMNATLVVPTLDHSSFWADTSDFGDIFDVRHFVESLQDDIQVVEELPADLAQIDPMMKAPVSWSKAPYYEEELVPLLKQQKVLYFTHADSRLANNDLPDSIQQLRCRANYHALKFVGPIRTLGQTLVERIQQDAPYIALHLRYEKDMLAFTGCAHGLSTMEAEELREMRYDVKHWKEKEIDGEEKRKQGGCPLTPLETGLLLKALGYPAATKIYIVAGEIYGNGSLDSLKQMFPNVYSHMTLASEEELAPFRGYQNRLAALDYIVALASDVFVYTYDGNMAKALQGHRQFAGYKKTINPDRESLVRLVDEYEMGTIPWEAFQVEVRKIHKERIGAPHYREVGESPKLEENFFANPYPGCLCQKRQYSRRRRRLI</sequence>
<evidence type="ECO:0000256" key="1">
    <source>
        <dbReference type="ARBA" id="ARBA00004370"/>
    </source>
</evidence>
<feature type="region of interest" description="Disordered" evidence="12">
    <location>
        <begin position="42"/>
        <end position="84"/>
    </location>
</feature>
<evidence type="ECO:0000313" key="14">
    <source>
        <dbReference type="EMBL" id="CAK9235173.1"/>
    </source>
</evidence>
<comment type="subcellular location">
    <subcellularLocation>
        <location evidence="1">Membrane</location>
    </subcellularLocation>
</comment>